<keyword evidence="4 7" id="KW-0808">Transferase</keyword>
<evidence type="ECO:0000313" key="8">
    <source>
        <dbReference type="Proteomes" id="UP000241085"/>
    </source>
</evidence>
<dbReference type="Gene3D" id="3.40.640.10">
    <property type="entry name" value="Type I PLP-dependent aspartate aminotransferase-like (Major domain)"/>
    <property type="match status" value="1"/>
</dbReference>
<keyword evidence="5" id="KW-0663">Pyridoxal phosphate</keyword>
<dbReference type="RefSeq" id="WP_107575005.1">
    <property type="nucleotide sequence ID" value="NZ_PZPL01000001.1"/>
</dbReference>
<name>A0A2T4UVP3_9MICO</name>
<dbReference type="CDD" id="cd00609">
    <property type="entry name" value="AAT_like"/>
    <property type="match status" value="1"/>
</dbReference>
<evidence type="ECO:0000256" key="4">
    <source>
        <dbReference type="ARBA" id="ARBA00022679"/>
    </source>
</evidence>
<comment type="cofactor">
    <cofactor evidence="1">
        <name>pyridoxal 5'-phosphate</name>
        <dbReference type="ChEBI" id="CHEBI:597326"/>
    </cofactor>
</comment>
<evidence type="ECO:0000256" key="3">
    <source>
        <dbReference type="ARBA" id="ARBA00022576"/>
    </source>
</evidence>
<dbReference type="PANTHER" id="PTHR46383">
    <property type="entry name" value="ASPARTATE AMINOTRANSFERASE"/>
    <property type="match status" value="1"/>
</dbReference>
<dbReference type="GO" id="GO:0030170">
    <property type="term" value="F:pyridoxal phosphate binding"/>
    <property type="evidence" value="ECO:0007669"/>
    <property type="project" value="InterPro"/>
</dbReference>
<organism evidence="7 8">
    <name type="scientific">Rathayibacter caricis DSM 15933</name>
    <dbReference type="NCBI Taxonomy" id="1328867"/>
    <lineage>
        <taxon>Bacteria</taxon>
        <taxon>Bacillati</taxon>
        <taxon>Actinomycetota</taxon>
        <taxon>Actinomycetes</taxon>
        <taxon>Micrococcales</taxon>
        <taxon>Microbacteriaceae</taxon>
        <taxon>Rathayibacter</taxon>
    </lineage>
</organism>
<keyword evidence="3 7" id="KW-0032">Aminotransferase</keyword>
<dbReference type="InterPro" id="IPR015424">
    <property type="entry name" value="PyrdxlP-dep_Trfase"/>
</dbReference>
<dbReference type="EMBL" id="PZPL01000001">
    <property type="protein sequence ID" value="PTL73598.1"/>
    <property type="molecule type" value="Genomic_DNA"/>
</dbReference>
<comment type="similarity">
    <text evidence="2">Belongs to the class-I pyridoxal-phosphate-dependent aminotransferase family.</text>
</comment>
<feature type="domain" description="Aminotransferase class I/classII large" evidence="6">
    <location>
        <begin position="30"/>
        <end position="380"/>
    </location>
</feature>
<evidence type="ECO:0000256" key="1">
    <source>
        <dbReference type="ARBA" id="ARBA00001933"/>
    </source>
</evidence>
<dbReference type="GO" id="GO:0008483">
    <property type="term" value="F:transaminase activity"/>
    <property type="evidence" value="ECO:0007669"/>
    <property type="project" value="UniProtKB-KW"/>
</dbReference>
<protein>
    <submittedName>
        <fullName evidence="7">Aspartate aminotransferase</fullName>
    </submittedName>
</protein>
<dbReference type="InterPro" id="IPR050596">
    <property type="entry name" value="AspAT/PAT-like"/>
</dbReference>
<dbReference type="AlphaFoldDB" id="A0A2T4UVP3"/>
<reference evidence="7 8" key="1">
    <citation type="submission" date="2018-03" db="EMBL/GenBank/DDBJ databases">
        <title>Bacteriophage NCPPB3778 and a type I-E CRISPR drive the evolution of the US Biological Select Agent, Rathayibacter toxicus.</title>
        <authorList>
            <person name="Davis E.W.II."/>
            <person name="Tabima J.F."/>
            <person name="Weisberg A.J."/>
            <person name="Dantas Lopes L."/>
            <person name="Wiseman M.S."/>
            <person name="Wiseman M.S."/>
            <person name="Pupko T."/>
            <person name="Belcher M.S."/>
            <person name="Sechler A.J."/>
            <person name="Tancos M.A."/>
            <person name="Schroeder B.K."/>
            <person name="Murray T.D."/>
            <person name="Luster D.G."/>
            <person name="Schneider W.L."/>
            <person name="Rogers E."/>
            <person name="Andreote F.D."/>
            <person name="Grunwald N.J."/>
            <person name="Putnam M.L."/>
            <person name="Chang J.H."/>
        </authorList>
    </citation>
    <scope>NUCLEOTIDE SEQUENCE [LARGE SCALE GENOMIC DNA]</scope>
    <source>
        <strain evidence="7 8">DSM 15933</strain>
    </source>
</reference>
<dbReference type="PRINTS" id="PR00753">
    <property type="entry name" value="ACCSYNTHASE"/>
</dbReference>
<evidence type="ECO:0000259" key="6">
    <source>
        <dbReference type="Pfam" id="PF00155"/>
    </source>
</evidence>
<evidence type="ECO:0000256" key="2">
    <source>
        <dbReference type="ARBA" id="ARBA00007441"/>
    </source>
</evidence>
<keyword evidence="8" id="KW-1185">Reference proteome</keyword>
<comment type="caution">
    <text evidence="7">The sequence shown here is derived from an EMBL/GenBank/DDBJ whole genome shotgun (WGS) entry which is preliminary data.</text>
</comment>
<proteinExistence type="inferred from homology"/>
<evidence type="ECO:0000313" key="7">
    <source>
        <dbReference type="EMBL" id="PTL73598.1"/>
    </source>
</evidence>
<dbReference type="PANTHER" id="PTHR46383:SF1">
    <property type="entry name" value="ASPARTATE AMINOTRANSFERASE"/>
    <property type="match status" value="1"/>
</dbReference>
<dbReference type="SUPFAM" id="SSF53383">
    <property type="entry name" value="PLP-dependent transferases"/>
    <property type="match status" value="1"/>
</dbReference>
<dbReference type="InterPro" id="IPR004839">
    <property type="entry name" value="Aminotransferase_I/II_large"/>
</dbReference>
<dbReference type="GO" id="GO:0006520">
    <property type="term" value="P:amino acid metabolic process"/>
    <property type="evidence" value="ECO:0007669"/>
    <property type="project" value="InterPro"/>
</dbReference>
<accession>A0A2T4UVP3</accession>
<gene>
    <name evidence="7" type="ORF">C1I63_12610</name>
</gene>
<dbReference type="Proteomes" id="UP000241085">
    <property type="component" value="Unassembled WGS sequence"/>
</dbReference>
<dbReference type="InterPro" id="IPR015421">
    <property type="entry name" value="PyrdxlP-dep_Trfase_major"/>
</dbReference>
<dbReference type="Pfam" id="PF00155">
    <property type="entry name" value="Aminotran_1_2"/>
    <property type="match status" value="1"/>
</dbReference>
<sequence>MPRLADHIPAVPPSGIRRLFEIALRLEGVTFLCVGEPDVPTAPHIIEAARAAWAADDTDYGPNGGIPELRRAIVDKLARDNGIRADVEQVWLTVGATQALYQAMTLTLRAGDEVLVPDPGYTTFTMNARMIEAVPVPYTLRPENGFLPDLDELERIVTDRTRVIIVNSPSNPLGVVLPRPLLERLLDFARRHDLWIISDEVYEYFTYGRPHTSLASIAQELGHDDDRVFSVFSFSKSYAMTGVRVGYLVTPPGMTSTMVTVQEAAISCVASPDQRAALAALTGPQEAVAEASAHYLANLRLATAILDERGIRFREPEGAFYLWIDMSHATGGDVASWVEAFLLETLVAVAPGSAFGRTGEGWIRVCLAADPADIEHGLRTLPAPVRP</sequence>
<evidence type="ECO:0000256" key="5">
    <source>
        <dbReference type="ARBA" id="ARBA00022898"/>
    </source>
</evidence>